<keyword evidence="1" id="KW-0472">Membrane</keyword>
<sequence length="277" mass="32300">MDWNKTKTIFIIVFSILNVFLYLLYVNRLTEAQNLQVLGKVTIEESLRMENISYGELPNYEKDSSYLFAEAVTFTDKELESLKNQTFSVEGTKLISKMIDPVSVRNTKGDYNFTEFLSKNVLHGAEYTLWEIDKKHQQALYFQKVDDHPIYFSQDAMLTIYWNSEGKVTGYEQHMFGDFNKFNRKKDLLPPLQAMGSLLSRGYLKADSKVIEWKLGYSTLMKPTETQEFTTTTKQVFAPTWFLHVKLKNGDTEDYFVNADEGKVIEFQHEPSEDDQK</sequence>
<dbReference type="AlphaFoldDB" id="A0A3P5WDQ5"/>
<dbReference type="Gene3D" id="2.40.128.690">
    <property type="entry name" value="YycH protein, domain 3-like"/>
    <property type="match status" value="1"/>
</dbReference>
<dbReference type="RefSeq" id="WP_124069118.1">
    <property type="nucleotide sequence ID" value="NZ_CBCRXF010000007.1"/>
</dbReference>
<dbReference type="GO" id="GO:0016020">
    <property type="term" value="C:membrane"/>
    <property type="evidence" value="ECO:0007669"/>
    <property type="project" value="InterPro"/>
</dbReference>
<dbReference type="Proteomes" id="UP000270468">
    <property type="component" value="Unassembled WGS sequence"/>
</dbReference>
<evidence type="ECO:0000259" key="2">
    <source>
        <dbReference type="Pfam" id="PF09648"/>
    </source>
</evidence>
<evidence type="ECO:0000256" key="1">
    <source>
        <dbReference type="SAM" id="Phobius"/>
    </source>
</evidence>
<protein>
    <submittedName>
        <fullName evidence="3">Two-component system YycFG regulatory protein</fullName>
    </submittedName>
</protein>
<proteinExistence type="predicted"/>
<keyword evidence="4" id="KW-1185">Reference proteome</keyword>
<name>A0A3P5WDQ5_9BACL</name>
<accession>A0A3P5WDQ5</accession>
<keyword evidence="1" id="KW-0812">Transmembrane</keyword>
<evidence type="ECO:0000313" key="3">
    <source>
        <dbReference type="EMBL" id="VDC21683.1"/>
    </source>
</evidence>
<organism evidence="3 4">
    <name type="scientific">Filibacter tadaridae</name>
    <dbReference type="NCBI Taxonomy" id="2483811"/>
    <lineage>
        <taxon>Bacteria</taxon>
        <taxon>Bacillati</taxon>
        <taxon>Bacillota</taxon>
        <taxon>Bacilli</taxon>
        <taxon>Bacillales</taxon>
        <taxon>Caryophanaceae</taxon>
        <taxon>Filibacter</taxon>
    </lineage>
</organism>
<reference evidence="3 4" key="1">
    <citation type="submission" date="2018-11" db="EMBL/GenBank/DDBJ databases">
        <authorList>
            <person name="Criscuolo A."/>
        </authorList>
    </citation>
    <scope>NUCLEOTIDE SEQUENCE [LARGE SCALE GENOMIC DNA]</scope>
    <source>
        <strain evidence="3">ATB-66</strain>
    </source>
</reference>
<keyword evidence="1" id="KW-1133">Transmembrane helix</keyword>
<feature type="transmembrane region" description="Helical" evidence="1">
    <location>
        <begin position="6"/>
        <end position="26"/>
    </location>
</feature>
<gene>
    <name evidence="3" type="primary">yycI</name>
    <name evidence="3" type="ORF">FILTAD_00687</name>
</gene>
<feature type="domain" description="Regulatory protein YycH-like" evidence="2">
    <location>
        <begin position="40"/>
        <end position="259"/>
    </location>
</feature>
<dbReference type="EMBL" id="UXAV01000020">
    <property type="protein sequence ID" value="VDC21683.1"/>
    <property type="molecule type" value="Genomic_DNA"/>
</dbReference>
<evidence type="ECO:0000313" key="4">
    <source>
        <dbReference type="Proteomes" id="UP000270468"/>
    </source>
</evidence>
<dbReference type="InterPro" id="IPR018604">
    <property type="entry name" value="YycI-like"/>
</dbReference>
<dbReference type="OrthoDB" id="2388036at2"/>
<dbReference type="Pfam" id="PF09648">
    <property type="entry name" value="YycI"/>
    <property type="match status" value="1"/>
</dbReference>